<sequence>MPAVVGTLAHAGVGVTLFAFGVSVVIRSKTRSMEWKNKSEYTFLTIVGIIQSLAPMPILIMPSICGNSNECIQRNLIHMFCGLALLIGVLYSKAMHKSHQFDFGIPLAGFITAYFLTIHDHDVGSMDPLAMTNDFLHVFASLCIMVASTLRAILDYYKSSVEIFFGVAISSAGMVFFLMAPDITEAIVSGIGITGHVIGFSSVLFTLCLHLILYKIIHDGSNVRADRTEYDEVQIA</sequence>
<feature type="transmembrane region" description="Helical" evidence="1">
    <location>
        <begin position="186"/>
        <end position="214"/>
    </location>
</feature>
<feature type="transmembrane region" description="Helical" evidence="1">
    <location>
        <begin position="41"/>
        <end position="60"/>
    </location>
</feature>
<feature type="transmembrane region" description="Helical" evidence="1">
    <location>
        <begin position="135"/>
        <end position="154"/>
    </location>
</feature>
<keyword evidence="1" id="KW-0472">Membrane</keyword>
<keyword evidence="1" id="KW-1133">Transmembrane helix</keyword>
<gene>
    <name evidence="2" type="ORF">Hyperionvirus42_4</name>
</gene>
<keyword evidence="1" id="KW-0812">Transmembrane</keyword>
<dbReference type="EMBL" id="MK072424">
    <property type="protein sequence ID" value="AYV84828.1"/>
    <property type="molecule type" value="Genomic_DNA"/>
</dbReference>
<evidence type="ECO:0000313" key="2">
    <source>
        <dbReference type="EMBL" id="AYV84828.1"/>
    </source>
</evidence>
<feature type="transmembrane region" description="Helical" evidence="1">
    <location>
        <begin position="6"/>
        <end position="26"/>
    </location>
</feature>
<feature type="transmembrane region" description="Helical" evidence="1">
    <location>
        <begin position="72"/>
        <end position="91"/>
    </location>
</feature>
<organism evidence="2">
    <name type="scientific">Hyperionvirus sp</name>
    <dbReference type="NCBI Taxonomy" id="2487770"/>
    <lineage>
        <taxon>Viruses</taxon>
        <taxon>Varidnaviria</taxon>
        <taxon>Bamfordvirae</taxon>
        <taxon>Nucleocytoviricota</taxon>
        <taxon>Megaviricetes</taxon>
        <taxon>Imitervirales</taxon>
        <taxon>Mimiviridae</taxon>
        <taxon>Klosneuvirinae</taxon>
    </lineage>
</organism>
<accession>A0A3G5AC47</accession>
<feature type="transmembrane region" description="Helical" evidence="1">
    <location>
        <begin position="161"/>
        <end position="180"/>
    </location>
</feature>
<name>A0A3G5AC47_9VIRU</name>
<evidence type="ECO:0000256" key="1">
    <source>
        <dbReference type="SAM" id="Phobius"/>
    </source>
</evidence>
<proteinExistence type="predicted"/>
<reference evidence="2" key="1">
    <citation type="submission" date="2018-10" db="EMBL/GenBank/DDBJ databases">
        <title>Hidden diversity of soil giant viruses.</title>
        <authorList>
            <person name="Schulz F."/>
            <person name="Alteio L."/>
            <person name="Goudeau D."/>
            <person name="Ryan E.M."/>
            <person name="Malmstrom R.R."/>
            <person name="Blanchard J."/>
            <person name="Woyke T."/>
        </authorList>
    </citation>
    <scope>NUCLEOTIDE SEQUENCE</scope>
    <source>
        <strain evidence="2">HYV1</strain>
    </source>
</reference>
<feature type="transmembrane region" description="Helical" evidence="1">
    <location>
        <begin position="103"/>
        <end position="119"/>
    </location>
</feature>
<protein>
    <submittedName>
        <fullName evidence="2">Uncharacterized protein</fullName>
    </submittedName>
</protein>